<reference evidence="1 2" key="1">
    <citation type="journal article" date="2018" name="G3 (Bethesda)">
        <title>Phylogenetic and Phylogenomic Definition of Rhizopus Species.</title>
        <authorList>
            <person name="Gryganskyi A.P."/>
            <person name="Golan J."/>
            <person name="Dolatabadi S."/>
            <person name="Mondo S."/>
            <person name="Robb S."/>
            <person name="Idnurm A."/>
            <person name="Muszewska A."/>
            <person name="Steczkiewicz K."/>
            <person name="Masonjones S."/>
            <person name="Liao H.L."/>
            <person name="Gajdeczka M.T."/>
            <person name="Anike F."/>
            <person name="Vuek A."/>
            <person name="Anishchenko I.M."/>
            <person name="Voigt K."/>
            <person name="de Hoog G.S."/>
            <person name="Smith M.E."/>
            <person name="Heitman J."/>
            <person name="Vilgalys R."/>
            <person name="Stajich J.E."/>
        </authorList>
    </citation>
    <scope>NUCLEOTIDE SEQUENCE [LARGE SCALE GENOMIC DNA]</scope>
    <source>
        <strain evidence="1 2">LSU 92-RS-03</strain>
    </source>
</reference>
<gene>
    <name evidence="1" type="ORF">CU098_012299</name>
</gene>
<dbReference type="EMBL" id="PJQM01001637">
    <property type="protein sequence ID" value="RCI01855.1"/>
    <property type="molecule type" value="Genomic_DNA"/>
</dbReference>
<dbReference type="Proteomes" id="UP000253551">
    <property type="component" value="Unassembled WGS sequence"/>
</dbReference>
<protein>
    <submittedName>
        <fullName evidence="1">Uncharacterized protein</fullName>
    </submittedName>
</protein>
<feature type="non-terminal residue" evidence="1">
    <location>
        <position position="1"/>
    </location>
</feature>
<evidence type="ECO:0000313" key="1">
    <source>
        <dbReference type="EMBL" id="RCI01855.1"/>
    </source>
</evidence>
<keyword evidence="2" id="KW-1185">Reference proteome</keyword>
<name>A0A367KHZ8_RHIST</name>
<organism evidence="1 2">
    <name type="scientific">Rhizopus stolonifer</name>
    <name type="common">Rhizopus nigricans</name>
    <dbReference type="NCBI Taxonomy" id="4846"/>
    <lineage>
        <taxon>Eukaryota</taxon>
        <taxon>Fungi</taxon>
        <taxon>Fungi incertae sedis</taxon>
        <taxon>Mucoromycota</taxon>
        <taxon>Mucoromycotina</taxon>
        <taxon>Mucoromycetes</taxon>
        <taxon>Mucorales</taxon>
        <taxon>Mucorineae</taxon>
        <taxon>Rhizopodaceae</taxon>
        <taxon>Rhizopus</taxon>
    </lineage>
</organism>
<comment type="caution">
    <text evidence="1">The sequence shown here is derived from an EMBL/GenBank/DDBJ whole genome shotgun (WGS) entry which is preliminary data.</text>
</comment>
<proteinExistence type="predicted"/>
<accession>A0A367KHZ8</accession>
<evidence type="ECO:0000313" key="2">
    <source>
        <dbReference type="Proteomes" id="UP000253551"/>
    </source>
</evidence>
<sequence>FAVEDIILYNNEKGQIHTERRTMKNSGRTLSYESFIFCFEELLMSVWRKSVDKFMAYYYELHTVNATLNLDEDVEMDYI</sequence>
<dbReference type="AlphaFoldDB" id="A0A367KHZ8"/>